<accession>A0AAV9PBF1</accession>
<evidence type="ECO:0000313" key="4">
    <source>
        <dbReference type="EMBL" id="KAK5169402.1"/>
    </source>
</evidence>
<dbReference type="InterPro" id="IPR000073">
    <property type="entry name" value="AB_hydrolase_1"/>
</dbReference>
<dbReference type="RefSeq" id="XP_064658748.1">
    <property type="nucleotide sequence ID" value="XM_064802623.1"/>
</dbReference>
<dbReference type="SUPFAM" id="SSF53474">
    <property type="entry name" value="alpha/beta-Hydrolases"/>
    <property type="match status" value="1"/>
</dbReference>
<comment type="similarity">
    <text evidence="1">Belongs to the peptidase S33 family.</text>
</comment>
<dbReference type="PANTHER" id="PTHR21661:SF35">
    <property type="entry name" value="EPOXIDE HYDROLASE"/>
    <property type="match status" value="1"/>
</dbReference>
<dbReference type="GO" id="GO:0097176">
    <property type="term" value="P:epoxide metabolic process"/>
    <property type="evidence" value="ECO:0007669"/>
    <property type="project" value="TreeGrafter"/>
</dbReference>
<dbReference type="GeneID" id="89926719"/>
<keyword evidence="5" id="KW-1185">Reference proteome</keyword>
<dbReference type="EMBL" id="JAVRRT010000008">
    <property type="protein sequence ID" value="KAK5169402.1"/>
    <property type="molecule type" value="Genomic_DNA"/>
</dbReference>
<comment type="caution">
    <text evidence="4">The sequence shown here is derived from an EMBL/GenBank/DDBJ whole genome shotgun (WGS) entry which is preliminary data.</text>
</comment>
<evidence type="ECO:0000259" key="3">
    <source>
        <dbReference type="Pfam" id="PF00561"/>
    </source>
</evidence>
<dbReference type="Gene3D" id="3.40.50.1820">
    <property type="entry name" value="alpha/beta hydrolase"/>
    <property type="match status" value="1"/>
</dbReference>
<gene>
    <name evidence="4" type="ORF">LTR77_005377</name>
</gene>
<name>A0AAV9PBF1_9PEZI</name>
<dbReference type="PANTHER" id="PTHR21661">
    <property type="entry name" value="EPOXIDE HYDROLASE 1-RELATED"/>
    <property type="match status" value="1"/>
</dbReference>
<dbReference type="GO" id="GO:0004301">
    <property type="term" value="F:epoxide hydrolase activity"/>
    <property type="evidence" value="ECO:0007669"/>
    <property type="project" value="TreeGrafter"/>
</dbReference>
<proteinExistence type="inferred from homology"/>
<reference evidence="4 5" key="1">
    <citation type="submission" date="2023-08" db="EMBL/GenBank/DDBJ databases">
        <title>Black Yeasts Isolated from many extreme environments.</title>
        <authorList>
            <person name="Coleine C."/>
            <person name="Stajich J.E."/>
            <person name="Selbmann L."/>
        </authorList>
    </citation>
    <scope>NUCLEOTIDE SEQUENCE [LARGE SCALE GENOMIC DNA]</scope>
    <source>
        <strain evidence="4 5">CCFEE 5935</strain>
    </source>
</reference>
<dbReference type="Pfam" id="PF00561">
    <property type="entry name" value="Abhydrolase_1"/>
    <property type="match status" value="1"/>
</dbReference>
<dbReference type="Proteomes" id="UP001337655">
    <property type="component" value="Unassembled WGS sequence"/>
</dbReference>
<sequence length="367" mass="41269">MSGTSNFGDSRVTGHESIEVLKDTDAVFDFEKANADAWITRKVDVHLITLGEQLGVKTYLVNPPLICNVPFFGAFILETDQSRWLHQFTGLIDTQTANDSLAVPLHFVHHRSDRQDAIPLLFLHGWPGSFLEVENIIDLLTHPPKSSLPAFHVVAPSIPGFGFSPAPVNDGFGPREASQAFNALMLKLNYTKYVYQGGDFAGTIFRYQATRFPDNLVSGLSNFWVVPPTPSDNERYRNNHTSPEETAYIKHITAYITQESGYRIVQEMSPLTLAYALTDSPLGFAMWIYNLMRIAIDPTISTWTPREIVTWSLMYTIQGPYGGLRMYKEMLAEGAFRGLVEGRPPYVRQPVAVSEFPHDIWYGESLD</sequence>
<evidence type="ECO:0000256" key="1">
    <source>
        <dbReference type="ARBA" id="ARBA00010088"/>
    </source>
</evidence>
<dbReference type="InterPro" id="IPR029058">
    <property type="entry name" value="AB_hydrolase_fold"/>
</dbReference>
<evidence type="ECO:0000313" key="5">
    <source>
        <dbReference type="Proteomes" id="UP001337655"/>
    </source>
</evidence>
<protein>
    <recommendedName>
        <fullName evidence="3">AB hydrolase-1 domain-containing protein</fullName>
    </recommendedName>
</protein>
<dbReference type="AlphaFoldDB" id="A0AAV9PBF1"/>
<evidence type="ECO:0000256" key="2">
    <source>
        <dbReference type="ARBA" id="ARBA00022801"/>
    </source>
</evidence>
<keyword evidence="2" id="KW-0378">Hydrolase</keyword>
<feature type="domain" description="AB hydrolase-1" evidence="3">
    <location>
        <begin position="119"/>
        <end position="215"/>
    </location>
</feature>
<organism evidence="4 5">
    <name type="scientific">Saxophila tyrrhenica</name>
    <dbReference type="NCBI Taxonomy" id="1690608"/>
    <lineage>
        <taxon>Eukaryota</taxon>
        <taxon>Fungi</taxon>
        <taxon>Dikarya</taxon>
        <taxon>Ascomycota</taxon>
        <taxon>Pezizomycotina</taxon>
        <taxon>Dothideomycetes</taxon>
        <taxon>Dothideomycetidae</taxon>
        <taxon>Mycosphaerellales</taxon>
        <taxon>Extremaceae</taxon>
        <taxon>Saxophila</taxon>
    </lineage>
</organism>